<dbReference type="InterPro" id="IPR051807">
    <property type="entry name" value="Sec-metab_biosynth-assoc"/>
</dbReference>
<evidence type="ECO:0000313" key="4">
    <source>
        <dbReference type="Proteomes" id="UP001144323"/>
    </source>
</evidence>
<dbReference type="SUPFAM" id="SSF54909">
    <property type="entry name" value="Dimeric alpha+beta barrel"/>
    <property type="match status" value="1"/>
</dbReference>
<dbReference type="InterPro" id="IPR011008">
    <property type="entry name" value="Dimeric_a/b-barrel"/>
</dbReference>
<dbReference type="EMBL" id="BSEC01000001">
    <property type="protein sequence ID" value="GLI94167.1"/>
    <property type="molecule type" value="Genomic_DNA"/>
</dbReference>
<evidence type="ECO:0000259" key="2">
    <source>
        <dbReference type="Pfam" id="PF03795"/>
    </source>
</evidence>
<keyword evidence="4" id="KW-1185">Reference proteome</keyword>
<accession>A0A9W6GW48</accession>
<comment type="caution">
    <text evidence="3">The sequence shown here is derived from an EMBL/GenBank/DDBJ whole genome shotgun (WGS) entry which is preliminary data.</text>
</comment>
<dbReference type="Proteomes" id="UP001144323">
    <property type="component" value="Unassembled WGS sequence"/>
</dbReference>
<evidence type="ECO:0000256" key="1">
    <source>
        <dbReference type="ARBA" id="ARBA00007689"/>
    </source>
</evidence>
<dbReference type="AlphaFoldDB" id="A0A9W6GW48"/>
<dbReference type="InterPro" id="IPR005545">
    <property type="entry name" value="YCII"/>
</dbReference>
<proteinExistence type="inferred from homology"/>
<gene>
    <name evidence="3" type="ORF">LMG27198_31590</name>
</gene>
<dbReference type="PANTHER" id="PTHR33606">
    <property type="entry name" value="PROTEIN YCII"/>
    <property type="match status" value="1"/>
</dbReference>
<sequence>MLFVALCHDKPGHVDLRMSTRPAHLAWLEKHGASVKLGGPFIENDKPVGSMLILETPDEASARALLAEDPYAEAGLFERVELRAWRRVVGAEL</sequence>
<feature type="domain" description="YCII-related" evidence="2">
    <location>
        <begin position="1"/>
        <end position="86"/>
    </location>
</feature>
<reference evidence="3" key="1">
    <citation type="journal article" date="2023" name="Int. J. Syst. Evol. Microbiol.">
        <title>Methylocystis iwaonis sp. nov., a type II methane-oxidizing bacterium from surface soil of a rice paddy field in Japan, and emended description of the genus Methylocystis (ex Whittenbury et al. 1970) Bowman et al. 1993.</title>
        <authorList>
            <person name="Kaise H."/>
            <person name="Sawadogo J.B."/>
            <person name="Alam M.S."/>
            <person name="Ueno C."/>
            <person name="Dianou D."/>
            <person name="Shinjo R."/>
            <person name="Asakawa S."/>
        </authorList>
    </citation>
    <scope>NUCLEOTIDE SEQUENCE</scope>
    <source>
        <strain evidence="3">LMG27198</strain>
    </source>
</reference>
<dbReference type="Pfam" id="PF03795">
    <property type="entry name" value="YCII"/>
    <property type="match status" value="1"/>
</dbReference>
<protein>
    <recommendedName>
        <fullName evidence="2">YCII-related domain-containing protein</fullName>
    </recommendedName>
</protein>
<comment type="similarity">
    <text evidence="1">Belongs to the YciI family.</text>
</comment>
<dbReference type="RefSeq" id="WP_281804182.1">
    <property type="nucleotide sequence ID" value="NZ_BSEC01000001.1"/>
</dbReference>
<dbReference type="PANTHER" id="PTHR33606:SF3">
    <property type="entry name" value="PROTEIN YCII"/>
    <property type="match status" value="1"/>
</dbReference>
<evidence type="ECO:0000313" key="3">
    <source>
        <dbReference type="EMBL" id="GLI94167.1"/>
    </source>
</evidence>
<organism evidence="3 4">
    <name type="scientific">Methylocystis echinoides</name>
    <dbReference type="NCBI Taxonomy" id="29468"/>
    <lineage>
        <taxon>Bacteria</taxon>
        <taxon>Pseudomonadati</taxon>
        <taxon>Pseudomonadota</taxon>
        <taxon>Alphaproteobacteria</taxon>
        <taxon>Hyphomicrobiales</taxon>
        <taxon>Methylocystaceae</taxon>
        <taxon>Methylocystis</taxon>
    </lineage>
</organism>
<dbReference type="Gene3D" id="3.30.70.1060">
    <property type="entry name" value="Dimeric alpha+beta barrel"/>
    <property type="match status" value="1"/>
</dbReference>
<name>A0A9W6GW48_9HYPH</name>